<dbReference type="Gene3D" id="3.90.960.10">
    <property type="entry name" value="YbaK/aminoacyl-tRNA synthetase-associated domain"/>
    <property type="match status" value="1"/>
</dbReference>
<dbReference type="PIRSF" id="PIRSF006181">
    <property type="entry name" value="EbsC_YbaK"/>
    <property type="match status" value="1"/>
</dbReference>
<proteinExistence type="inferred from homology"/>
<dbReference type="SUPFAM" id="SSF55826">
    <property type="entry name" value="YbaK/ProRS associated domain"/>
    <property type="match status" value="1"/>
</dbReference>
<accession>A0A829WMS1</accession>
<keyword evidence="3 4" id="KW-0456">Lyase</keyword>
<sequence length="185" mass="19550">MVLTLASDARACHPEPFKMTAQDRRTSVQDTSATLTLDALGISYERHVYDYDPSAGKLGVAAAAALGLSPDHVLKTLMVQIDGRPACVVLPADRELDFARVAQAFGGRKAKMLSRPDAEQRTGYRIGGVSPFGQRSTVPTAFEQCGMDGPPVVINGGSQGLLIELSPQDALTATNGITADLVKPL</sequence>
<dbReference type="GO" id="GO:0002161">
    <property type="term" value="F:aminoacyl-tRNA deacylase activity"/>
    <property type="evidence" value="ECO:0007669"/>
    <property type="project" value="InterPro"/>
</dbReference>
<evidence type="ECO:0000259" key="5">
    <source>
        <dbReference type="Pfam" id="PF04073"/>
    </source>
</evidence>
<dbReference type="GO" id="GO:0016829">
    <property type="term" value="F:lyase activity"/>
    <property type="evidence" value="ECO:0007669"/>
    <property type="project" value="UniProtKB-KW"/>
</dbReference>
<evidence type="ECO:0000256" key="3">
    <source>
        <dbReference type="ARBA" id="ARBA00023239"/>
    </source>
</evidence>
<evidence type="ECO:0000256" key="1">
    <source>
        <dbReference type="ARBA" id="ARBA00009798"/>
    </source>
</evidence>
<evidence type="ECO:0000256" key="4">
    <source>
        <dbReference type="PIRNR" id="PIRNR006181"/>
    </source>
</evidence>
<reference evidence="6 7" key="1">
    <citation type="submission" date="2013-04" db="EMBL/GenBank/DDBJ databases">
        <title>Gluconobacter oxydans NBRC 3293 whole genome sequence.</title>
        <authorList>
            <person name="Matsutani M."/>
            <person name="Yakushi T."/>
            <person name="Matsushita K."/>
        </authorList>
    </citation>
    <scope>NUCLEOTIDE SEQUENCE [LARGE SCALE GENOMIC DNA]</scope>
    <source>
        <strain evidence="6 7">NBRC 3293</strain>
    </source>
</reference>
<gene>
    <name evidence="6" type="ORF">NBRC3293_1002</name>
</gene>
<feature type="domain" description="YbaK/aminoacyl-tRNA synthetase-associated" evidence="5">
    <location>
        <begin position="61"/>
        <end position="170"/>
    </location>
</feature>
<evidence type="ECO:0000256" key="2">
    <source>
        <dbReference type="ARBA" id="ARBA00022917"/>
    </source>
</evidence>
<keyword evidence="2 4" id="KW-0648">Protein biosynthesis</keyword>
<protein>
    <recommendedName>
        <fullName evidence="4">Cys-tRNA(Pro)/Cys-tRNA(Cys) deacylase</fullName>
        <ecNumber evidence="4">4.2.-.-</ecNumber>
    </recommendedName>
</protein>
<dbReference type="InterPro" id="IPR004369">
    <property type="entry name" value="Prolyl-tRNA_editing_YbaK/EbsC"/>
</dbReference>
<dbReference type="InterPro" id="IPR036754">
    <property type="entry name" value="YbaK/aa-tRNA-synt-asso_dom_sf"/>
</dbReference>
<name>A0A829WMS1_GLUOY</name>
<evidence type="ECO:0000313" key="7">
    <source>
        <dbReference type="Proteomes" id="UP000484858"/>
    </source>
</evidence>
<dbReference type="Proteomes" id="UP000484858">
    <property type="component" value="Unassembled WGS sequence"/>
</dbReference>
<dbReference type="Pfam" id="PF04073">
    <property type="entry name" value="tRNA_edit"/>
    <property type="match status" value="1"/>
</dbReference>
<dbReference type="EMBL" id="BARJ01000005">
    <property type="protein sequence ID" value="GEM16505.1"/>
    <property type="molecule type" value="Genomic_DNA"/>
</dbReference>
<dbReference type="CDD" id="cd00002">
    <property type="entry name" value="YbaK_deacylase"/>
    <property type="match status" value="1"/>
</dbReference>
<dbReference type="GO" id="GO:0006412">
    <property type="term" value="P:translation"/>
    <property type="evidence" value="ECO:0007669"/>
    <property type="project" value="UniProtKB-KW"/>
</dbReference>
<comment type="similarity">
    <text evidence="1 4">Belongs to the prolyl-tRNA editing family. YbaK/EbsC subfamily.</text>
</comment>
<organism evidence="6 7">
    <name type="scientific">Gluconobacter oxydans NBRC 3293</name>
    <dbReference type="NCBI Taxonomy" id="1315969"/>
    <lineage>
        <taxon>Bacteria</taxon>
        <taxon>Pseudomonadati</taxon>
        <taxon>Pseudomonadota</taxon>
        <taxon>Alphaproteobacteria</taxon>
        <taxon>Acetobacterales</taxon>
        <taxon>Acetobacteraceae</taxon>
        <taxon>Gluconobacter</taxon>
    </lineage>
</organism>
<dbReference type="PANTHER" id="PTHR30411">
    <property type="entry name" value="CYTOPLASMIC PROTEIN"/>
    <property type="match status" value="1"/>
</dbReference>
<dbReference type="InterPro" id="IPR007214">
    <property type="entry name" value="YbaK/aa-tRNA-synth-assoc-dom"/>
</dbReference>
<dbReference type="AlphaFoldDB" id="A0A829WMS1"/>
<evidence type="ECO:0000313" key="6">
    <source>
        <dbReference type="EMBL" id="GEM16505.1"/>
    </source>
</evidence>
<dbReference type="PANTHER" id="PTHR30411:SF0">
    <property type="entry name" value="CYS-TRNA(PRO)_CYS-TRNA(CYS) DEACYLASE YBAK"/>
    <property type="match status" value="1"/>
</dbReference>
<dbReference type="EC" id="4.2.-.-" evidence="4"/>
<comment type="caution">
    <text evidence="6">The sequence shown here is derived from an EMBL/GenBank/DDBJ whole genome shotgun (WGS) entry which is preliminary data.</text>
</comment>